<dbReference type="PROSITE" id="PS50297">
    <property type="entry name" value="ANK_REP_REGION"/>
    <property type="match status" value="2"/>
</dbReference>
<dbReference type="Pfam" id="PF12796">
    <property type="entry name" value="Ank_2"/>
    <property type="match status" value="2"/>
</dbReference>
<keyword evidence="2" id="KW-0812">Transmembrane</keyword>
<dbReference type="AlphaFoldDB" id="A0A8J4QPJ9"/>
<feature type="transmembrane region" description="Helical" evidence="2">
    <location>
        <begin position="225"/>
        <end position="246"/>
    </location>
</feature>
<dbReference type="PANTHER" id="PTHR24121">
    <property type="entry name" value="NO MECHANORECEPTOR POTENTIAL C, ISOFORM D-RELATED"/>
    <property type="match status" value="1"/>
</dbReference>
<keyword evidence="2" id="KW-0472">Membrane</keyword>
<evidence type="ECO:0000256" key="1">
    <source>
        <dbReference type="PROSITE-ProRule" id="PRU00023"/>
    </source>
</evidence>
<dbReference type="OrthoDB" id="1847170at2759"/>
<accession>A0A8J4QPJ9</accession>
<dbReference type="SMART" id="SM00248">
    <property type="entry name" value="ANK"/>
    <property type="match status" value="4"/>
</dbReference>
<comment type="caution">
    <text evidence="3">The sequence shown here is derived from an EMBL/GenBank/DDBJ whole genome shotgun (WGS) entry which is preliminary data.</text>
</comment>
<evidence type="ECO:0000256" key="2">
    <source>
        <dbReference type="SAM" id="Phobius"/>
    </source>
</evidence>
<protein>
    <submittedName>
        <fullName evidence="3">Uncharacterized protein</fullName>
    </submittedName>
</protein>
<gene>
    <name evidence="3" type="ORF">CMV_025457</name>
</gene>
<evidence type="ECO:0000313" key="3">
    <source>
        <dbReference type="EMBL" id="KAF3948563.1"/>
    </source>
</evidence>
<proteinExistence type="predicted"/>
<feature type="repeat" description="ANK" evidence="1">
    <location>
        <begin position="120"/>
        <end position="142"/>
    </location>
</feature>
<dbReference type="PANTHER" id="PTHR24121:SF30">
    <property type="entry name" value="ANKYRIN REPEAT-CONTAINING PROTEIN ITN1-LIKE"/>
    <property type="match status" value="1"/>
</dbReference>
<name>A0A8J4QPJ9_9ROSI</name>
<evidence type="ECO:0000313" key="4">
    <source>
        <dbReference type="Proteomes" id="UP000737018"/>
    </source>
</evidence>
<dbReference type="EMBL" id="JRKL02006718">
    <property type="protein sequence ID" value="KAF3948563.1"/>
    <property type="molecule type" value="Genomic_DNA"/>
</dbReference>
<dbReference type="SUPFAM" id="SSF48403">
    <property type="entry name" value="Ankyrin repeat"/>
    <property type="match status" value="1"/>
</dbReference>
<keyword evidence="1" id="KW-0040">ANK repeat</keyword>
<dbReference type="PROSITE" id="PS50088">
    <property type="entry name" value="ANK_REPEAT"/>
    <property type="match status" value="2"/>
</dbReference>
<organism evidence="3 4">
    <name type="scientific">Castanea mollissima</name>
    <name type="common">Chinese chestnut</name>
    <dbReference type="NCBI Taxonomy" id="60419"/>
    <lineage>
        <taxon>Eukaryota</taxon>
        <taxon>Viridiplantae</taxon>
        <taxon>Streptophyta</taxon>
        <taxon>Embryophyta</taxon>
        <taxon>Tracheophyta</taxon>
        <taxon>Spermatophyta</taxon>
        <taxon>Magnoliopsida</taxon>
        <taxon>eudicotyledons</taxon>
        <taxon>Gunneridae</taxon>
        <taxon>Pentapetalae</taxon>
        <taxon>rosids</taxon>
        <taxon>fabids</taxon>
        <taxon>Fagales</taxon>
        <taxon>Fagaceae</taxon>
        <taxon>Castanea</taxon>
    </lineage>
</organism>
<sequence length="247" mass="27287">MEEGRQYRMNLEVFRAASTGDSSFFENLADSNSSTFLQVTIGKNTVLHVALQFKKIDAAKNIVNLCPKLVYETNSKGNTPLHVAASVGDSSMVKLLIDQAKKLDVETGGRQQLLSTVNQDGDTALHVAMRYGNFEVVKELINEKDPAELAKQVNNVGESALFLAVDKQHYEMASHILSNAPDCSYAGRDGMNVLHALVIHTSTCKCCPILLLKNMFGVLINTQQLSLFLVLLSLSSLLFLFFYFLYS</sequence>
<feature type="repeat" description="ANK" evidence="1">
    <location>
        <begin position="76"/>
        <end position="108"/>
    </location>
</feature>
<dbReference type="InterPro" id="IPR002110">
    <property type="entry name" value="Ankyrin_rpt"/>
</dbReference>
<dbReference type="Proteomes" id="UP000737018">
    <property type="component" value="Unassembled WGS sequence"/>
</dbReference>
<reference evidence="3" key="1">
    <citation type="submission" date="2020-03" db="EMBL/GenBank/DDBJ databases">
        <title>Castanea mollissima Vanexum genome sequencing.</title>
        <authorList>
            <person name="Staton M."/>
        </authorList>
    </citation>
    <scope>NUCLEOTIDE SEQUENCE</scope>
    <source>
        <tissue evidence="3">Leaf</tissue>
    </source>
</reference>
<keyword evidence="2" id="KW-1133">Transmembrane helix</keyword>
<keyword evidence="4" id="KW-1185">Reference proteome</keyword>
<dbReference type="InterPro" id="IPR036770">
    <property type="entry name" value="Ankyrin_rpt-contain_sf"/>
</dbReference>
<dbReference type="Gene3D" id="1.25.40.20">
    <property type="entry name" value="Ankyrin repeat-containing domain"/>
    <property type="match status" value="2"/>
</dbReference>